<evidence type="ECO:0000256" key="9">
    <source>
        <dbReference type="PROSITE-ProRule" id="PRU00175"/>
    </source>
</evidence>
<evidence type="ECO:0000259" key="10">
    <source>
        <dbReference type="PROSITE" id="PS50089"/>
    </source>
</evidence>
<evidence type="ECO:0000256" key="3">
    <source>
        <dbReference type="ARBA" id="ARBA00022679"/>
    </source>
</evidence>
<keyword evidence="3" id="KW-0808">Transferase</keyword>
<protein>
    <submittedName>
        <fullName evidence="12">PHD finger protein 7</fullName>
    </submittedName>
</protein>
<dbReference type="InterPro" id="IPR051188">
    <property type="entry name" value="PHD-type_Zinc_Finger"/>
</dbReference>
<dbReference type="SMART" id="SM00249">
    <property type="entry name" value="PHD"/>
    <property type="match status" value="3"/>
</dbReference>
<comment type="subcellular location">
    <subcellularLocation>
        <location evidence="1">Nucleus</location>
    </subcellularLocation>
</comment>
<evidence type="ECO:0000256" key="1">
    <source>
        <dbReference type="ARBA" id="ARBA00004123"/>
    </source>
</evidence>
<dbReference type="GO" id="GO:0008270">
    <property type="term" value="F:zinc ion binding"/>
    <property type="evidence" value="ECO:0007669"/>
    <property type="project" value="UniProtKB-KW"/>
</dbReference>
<keyword evidence="7" id="KW-0862">Zinc</keyword>
<evidence type="ECO:0000259" key="11">
    <source>
        <dbReference type="PROSITE" id="PS51805"/>
    </source>
</evidence>
<dbReference type="InterPro" id="IPR042013">
    <property type="entry name" value="PHF7/G2E3_ePHD"/>
</dbReference>
<dbReference type="PROSITE" id="PS01359">
    <property type="entry name" value="ZF_PHD_1"/>
    <property type="match status" value="1"/>
</dbReference>
<dbReference type="PROSITE" id="PS51805">
    <property type="entry name" value="EPHD"/>
    <property type="match status" value="1"/>
</dbReference>
<dbReference type="Gene3D" id="3.30.40.10">
    <property type="entry name" value="Zinc/RING finger domain, C3HC4 (zinc finger)"/>
    <property type="match status" value="3"/>
</dbReference>
<keyword evidence="13" id="KW-1185">Reference proteome</keyword>
<proteinExistence type="predicted"/>
<keyword evidence="6" id="KW-0833">Ubl conjugation pathway</keyword>
<dbReference type="InterPro" id="IPR034732">
    <property type="entry name" value="EPHD"/>
</dbReference>
<evidence type="ECO:0000313" key="12">
    <source>
        <dbReference type="EMBL" id="KFR14318.1"/>
    </source>
</evidence>
<dbReference type="InterPro" id="IPR001965">
    <property type="entry name" value="Znf_PHD"/>
</dbReference>
<evidence type="ECO:0000256" key="2">
    <source>
        <dbReference type="ARBA" id="ARBA00004906"/>
    </source>
</evidence>
<evidence type="ECO:0000256" key="8">
    <source>
        <dbReference type="ARBA" id="ARBA00023242"/>
    </source>
</evidence>
<dbReference type="SMART" id="SM00184">
    <property type="entry name" value="RING"/>
    <property type="match status" value="2"/>
</dbReference>
<feature type="domain" description="PHD-type" evidence="11">
    <location>
        <begin position="1"/>
        <end position="113"/>
    </location>
</feature>
<dbReference type="PROSITE" id="PS50089">
    <property type="entry name" value="ZF_RING_2"/>
    <property type="match status" value="1"/>
</dbReference>
<evidence type="ECO:0000256" key="4">
    <source>
        <dbReference type="ARBA" id="ARBA00022723"/>
    </source>
</evidence>
<keyword evidence="4" id="KW-0479">Metal-binding</keyword>
<feature type="domain" description="RING-type" evidence="10">
    <location>
        <begin position="128"/>
        <end position="177"/>
    </location>
</feature>
<feature type="non-terminal residue" evidence="12">
    <location>
        <position position="1"/>
    </location>
</feature>
<dbReference type="PhylomeDB" id="A0A091WHL2"/>
<dbReference type="InterPro" id="IPR013083">
    <property type="entry name" value="Znf_RING/FYVE/PHD"/>
</dbReference>
<organism evidence="12 13">
    <name type="scientific">Opisthocomus hoazin</name>
    <name type="common">Hoatzin</name>
    <name type="synonym">Phasianus hoazin</name>
    <dbReference type="NCBI Taxonomy" id="30419"/>
    <lineage>
        <taxon>Eukaryota</taxon>
        <taxon>Metazoa</taxon>
        <taxon>Chordata</taxon>
        <taxon>Craniata</taxon>
        <taxon>Vertebrata</taxon>
        <taxon>Euteleostomi</taxon>
        <taxon>Archelosauria</taxon>
        <taxon>Archosauria</taxon>
        <taxon>Dinosauria</taxon>
        <taxon>Saurischia</taxon>
        <taxon>Theropoda</taxon>
        <taxon>Coelurosauria</taxon>
        <taxon>Aves</taxon>
        <taxon>Neognathae</taxon>
        <taxon>Neoaves</taxon>
        <taxon>Opisthocomiformes</taxon>
        <taxon>Opisthocomidae</taxon>
        <taxon>Opisthocomus</taxon>
    </lineage>
</organism>
<dbReference type="GO" id="GO:0005634">
    <property type="term" value="C:nucleus"/>
    <property type="evidence" value="ECO:0007669"/>
    <property type="project" value="TreeGrafter"/>
</dbReference>
<dbReference type="InterPro" id="IPR059102">
    <property type="entry name" value="PHD_PHF7/G2E3-like"/>
</dbReference>
<evidence type="ECO:0000256" key="7">
    <source>
        <dbReference type="ARBA" id="ARBA00022833"/>
    </source>
</evidence>
<dbReference type="InterPro" id="IPR019786">
    <property type="entry name" value="Zinc_finger_PHD-type_CS"/>
</dbReference>
<dbReference type="AlphaFoldDB" id="A0A091WHL2"/>
<dbReference type="InterPro" id="IPR011011">
    <property type="entry name" value="Znf_FYVE_PHD"/>
</dbReference>
<keyword evidence="8" id="KW-0539">Nucleus</keyword>
<sequence length="268" mass="29822">CTLCRRPEADPDICGHKLQKQGLCAHEFCLYFANNLCQQRVEELGLRGFLPEDIRCTVKRAARKHCFVCGETGATITCRDTRCHRSFHLPCAMEGGCVTQFLYQYRSFCWEHCPGQAVEAAPEENTTCLICLELVGDAKSHSTLVCPACKHAWFHRACIQGQAVREGLCSFQCPLCRDRDTFLSEMLIMGIRVPFRLPSRDSQADAALSERHSHCDASDCICPGGREQAEEEGPWELLLCSSCAAEGTHVGCSDLRSSIDSWECDSCA</sequence>
<dbReference type="CDD" id="cd15669">
    <property type="entry name" value="ePHD_PHF7_G2E3_like"/>
    <property type="match status" value="1"/>
</dbReference>
<dbReference type="Pfam" id="PF13771">
    <property type="entry name" value="zf-HC5HC2H"/>
    <property type="match status" value="1"/>
</dbReference>
<dbReference type="EMBL" id="KK735479">
    <property type="protein sequence ID" value="KFR14318.1"/>
    <property type="molecule type" value="Genomic_DNA"/>
</dbReference>
<dbReference type="STRING" id="30419.A0A091WHL2"/>
<name>A0A091WHL2_OPIHO</name>
<dbReference type="PANTHER" id="PTHR12420:SF47">
    <property type="entry name" value="PHD FINGER PROTEIN 7"/>
    <property type="match status" value="1"/>
</dbReference>
<dbReference type="SUPFAM" id="SSF57903">
    <property type="entry name" value="FYVE/PHD zinc finger"/>
    <property type="match status" value="2"/>
</dbReference>
<dbReference type="Pfam" id="PF26054">
    <property type="entry name" value="PHD_G2E3"/>
    <property type="match status" value="1"/>
</dbReference>
<dbReference type="InterPro" id="IPR001841">
    <property type="entry name" value="Znf_RING"/>
</dbReference>
<keyword evidence="5 9" id="KW-0863">Zinc-finger</keyword>
<evidence type="ECO:0000256" key="6">
    <source>
        <dbReference type="ARBA" id="ARBA00022786"/>
    </source>
</evidence>
<gene>
    <name evidence="12" type="ORF">N306_10071</name>
</gene>
<evidence type="ECO:0000313" key="13">
    <source>
        <dbReference type="Proteomes" id="UP000053605"/>
    </source>
</evidence>
<dbReference type="PANTHER" id="PTHR12420">
    <property type="entry name" value="PHD FINGER PROTEIN"/>
    <property type="match status" value="1"/>
</dbReference>
<reference evidence="12 13" key="1">
    <citation type="submission" date="2014-04" db="EMBL/GenBank/DDBJ databases">
        <title>Genome evolution of avian class.</title>
        <authorList>
            <person name="Zhang G."/>
            <person name="Li C."/>
        </authorList>
    </citation>
    <scope>NUCLEOTIDE SEQUENCE [LARGE SCALE GENOMIC DNA]</scope>
    <source>
        <strain evidence="12">BGI_N306</strain>
    </source>
</reference>
<accession>A0A091WHL2</accession>
<dbReference type="Proteomes" id="UP000053605">
    <property type="component" value="Unassembled WGS sequence"/>
</dbReference>
<evidence type="ECO:0000256" key="5">
    <source>
        <dbReference type="ARBA" id="ARBA00022771"/>
    </source>
</evidence>
<feature type="non-terminal residue" evidence="12">
    <location>
        <position position="268"/>
    </location>
</feature>
<comment type="pathway">
    <text evidence="2">Protein modification; protein ubiquitination.</text>
</comment>